<feature type="region of interest" description="Disordered" evidence="1">
    <location>
        <begin position="360"/>
        <end position="434"/>
    </location>
</feature>
<keyword evidence="2" id="KW-1133">Transmembrane helix</keyword>
<dbReference type="EMBL" id="BMKL01000001">
    <property type="protein sequence ID" value="GGE02487.1"/>
    <property type="molecule type" value="Genomic_DNA"/>
</dbReference>
<keyword evidence="2" id="KW-0472">Membrane</keyword>
<evidence type="ECO:0000256" key="2">
    <source>
        <dbReference type="SAM" id="Phobius"/>
    </source>
</evidence>
<feature type="compositionally biased region" description="Low complexity" evidence="1">
    <location>
        <begin position="390"/>
        <end position="409"/>
    </location>
</feature>
<keyword evidence="4" id="KW-1185">Reference proteome</keyword>
<keyword evidence="2" id="KW-0812">Transmembrane</keyword>
<sequence>MSDKPNRKKASQPPVSAHPAFPVIIAVWFAALLGIGSLVLPIGLFERYAAAIGLADAFEAARPPFGMTARAIIALVAASLGALLGIFLARRVAAANAPRSIDEADPTPAYAADLQAKRPISAHEELFDGGLDADELPQVWHDSGLLRRRARAAAGLEDVDEPAPAASPAPEGLEVADEPLDLSAFSEPEVAALPDESVAMAEPEQEMPNAGTDIVRDAPALAGRPLGELGMVELVERFAMALQRHREVADSATADVMTASAPAPAIMREWNFEEGFDHDWDEANPLPDLDLPSSLSVPDAPRQPLTQEPDEHFGDDMEDDDSTAEYPSLLAMKSPVGLSRQPVRIADDDADAVDEPVVVFPAQGNRSTAPASDSDEVGAPAPRPLDARLARAQAAARAYAARSHAAPTPGRSGNPNEQALRAALEKLQKLSGAA</sequence>
<proteinExistence type="predicted"/>
<protein>
    <submittedName>
        <fullName evidence="3">Uncharacterized protein</fullName>
    </submittedName>
</protein>
<gene>
    <name evidence="3" type="ORF">GCM10011515_22690</name>
</gene>
<accession>A0ABQ1SBR9</accession>
<name>A0ABQ1SBR9_9SPHN</name>
<evidence type="ECO:0000313" key="3">
    <source>
        <dbReference type="EMBL" id="GGE02487.1"/>
    </source>
</evidence>
<feature type="region of interest" description="Disordered" evidence="1">
    <location>
        <begin position="278"/>
        <end position="323"/>
    </location>
</feature>
<evidence type="ECO:0000256" key="1">
    <source>
        <dbReference type="SAM" id="MobiDB-lite"/>
    </source>
</evidence>
<dbReference type="Proteomes" id="UP000619041">
    <property type="component" value="Unassembled WGS sequence"/>
</dbReference>
<feature type="compositionally biased region" description="Low complexity" evidence="1">
    <location>
        <begin position="285"/>
        <end position="299"/>
    </location>
</feature>
<organism evidence="3 4">
    <name type="scientific">Tsuneonella deserti</name>
    <dbReference type="NCBI Taxonomy" id="2035528"/>
    <lineage>
        <taxon>Bacteria</taxon>
        <taxon>Pseudomonadati</taxon>
        <taxon>Pseudomonadota</taxon>
        <taxon>Alphaproteobacteria</taxon>
        <taxon>Sphingomonadales</taxon>
        <taxon>Erythrobacteraceae</taxon>
        <taxon>Tsuneonella</taxon>
    </lineage>
</organism>
<feature type="transmembrane region" description="Helical" evidence="2">
    <location>
        <begin position="21"/>
        <end position="45"/>
    </location>
</feature>
<comment type="caution">
    <text evidence="3">The sequence shown here is derived from an EMBL/GenBank/DDBJ whole genome shotgun (WGS) entry which is preliminary data.</text>
</comment>
<feature type="transmembrane region" description="Helical" evidence="2">
    <location>
        <begin position="65"/>
        <end position="89"/>
    </location>
</feature>
<reference evidence="4" key="1">
    <citation type="journal article" date="2019" name="Int. J. Syst. Evol. Microbiol.">
        <title>The Global Catalogue of Microorganisms (GCM) 10K type strain sequencing project: providing services to taxonomists for standard genome sequencing and annotation.</title>
        <authorList>
            <consortium name="The Broad Institute Genomics Platform"/>
            <consortium name="The Broad Institute Genome Sequencing Center for Infectious Disease"/>
            <person name="Wu L."/>
            <person name="Ma J."/>
        </authorList>
    </citation>
    <scope>NUCLEOTIDE SEQUENCE [LARGE SCALE GENOMIC DNA]</scope>
    <source>
        <strain evidence="4">CGMCC 1.15959</strain>
    </source>
</reference>
<dbReference type="RefSeq" id="WP_188645230.1">
    <property type="nucleotide sequence ID" value="NZ_BMKL01000001.1"/>
</dbReference>
<evidence type="ECO:0000313" key="4">
    <source>
        <dbReference type="Proteomes" id="UP000619041"/>
    </source>
</evidence>